<feature type="transmembrane region" description="Helical" evidence="2">
    <location>
        <begin position="45"/>
        <end position="69"/>
    </location>
</feature>
<reference evidence="4 5" key="1">
    <citation type="submission" date="2016-08" db="EMBL/GenBank/DDBJ databases">
        <authorList>
            <person name="Seilhamer J.J."/>
        </authorList>
    </citation>
    <scope>NUCLEOTIDE SEQUENCE [LARGE SCALE GENOMIC DNA]</scope>
    <source>
        <strain evidence="4 5">CCBAU 10071</strain>
    </source>
</reference>
<evidence type="ECO:0000313" key="5">
    <source>
        <dbReference type="Proteomes" id="UP000183174"/>
    </source>
</evidence>
<feature type="transmembrane region" description="Helical" evidence="2">
    <location>
        <begin position="167"/>
        <end position="185"/>
    </location>
</feature>
<feature type="transmembrane region" description="Helical" evidence="2">
    <location>
        <begin position="75"/>
        <end position="94"/>
    </location>
</feature>
<dbReference type="RefSeq" id="WP_244621007.1">
    <property type="nucleotide sequence ID" value="NZ_FMAE01000015.1"/>
</dbReference>
<keyword evidence="2" id="KW-1133">Transmembrane helix</keyword>
<feature type="domain" description="EamA" evidence="3">
    <location>
        <begin position="199"/>
        <end position="326"/>
    </location>
</feature>
<feature type="transmembrane region" description="Helical" evidence="2">
    <location>
        <begin position="234"/>
        <end position="253"/>
    </location>
</feature>
<protein>
    <submittedName>
        <fullName evidence="4">EamA-like transporter family protein</fullName>
    </submittedName>
</protein>
<keyword evidence="2" id="KW-0472">Membrane</keyword>
<feature type="transmembrane region" description="Helical" evidence="2">
    <location>
        <begin position="197"/>
        <end position="222"/>
    </location>
</feature>
<feature type="transmembrane region" description="Helical" evidence="2">
    <location>
        <begin position="106"/>
        <end position="129"/>
    </location>
</feature>
<evidence type="ECO:0000313" key="4">
    <source>
        <dbReference type="EMBL" id="SCB51169.1"/>
    </source>
</evidence>
<dbReference type="Proteomes" id="UP000183174">
    <property type="component" value="Unassembled WGS sequence"/>
</dbReference>
<feature type="transmembrane region" description="Helical" evidence="2">
    <location>
        <begin position="290"/>
        <end position="307"/>
    </location>
</feature>
<name>A0A1C3XG32_9BRAD</name>
<evidence type="ECO:0000256" key="2">
    <source>
        <dbReference type="SAM" id="Phobius"/>
    </source>
</evidence>
<dbReference type="AlphaFoldDB" id="A0A1C3XG32"/>
<evidence type="ECO:0000259" key="3">
    <source>
        <dbReference type="Pfam" id="PF00892"/>
    </source>
</evidence>
<dbReference type="Pfam" id="PF00892">
    <property type="entry name" value="EamA"/>
    <property type="match status" value="1"/>
</dbReference>
<dbReference type="EMBL" id="FMAE01000015">
    <property type="protein sequence ID" value="SCB51169.1"/>
    <property type="molecule type" value="Genomic_DNA"/>
</dbReference>
<evidence type="ECO:0000256" key="1">
    <source>
        <dbReference type="SAM" id="MobiDB-lite"/>
    </source>
</evidence>
<keyword evidence="2" id="KW-0812">Transmembrane</keyword>
<accession>A0A1C3XG32</accession>
<dbReference type="GO" id="GO:0016020">
    <property type="term" value="C:membrane"/>
    <property type="evidence" value="ECO:0007669"/>
    <property type="project" value="InterPro"/>
</dbReference>
<feature type="region of interest" description="Disordered" evidence="1">
    <location>
        <begin position="1"/>
        <end position="35"/>
    </location>
</feature>
<proteinExistence type="predicted"/>
<feature type="transmembrane region" description="Helical" evidence="2">
    <location>
        <begin position="259"/>
        <end position="278"/>
    </location>
</feature>
<dbReference type="InterPro" id="IPR000620">
    <property type="entry name" value="EamA_dom"/>
</dbReference>
<sequence length="340" mass="36253">MILQTKRGSREPKGPSSETDARAGASESSARLGGDKKGGRLTSGFALGVFFVALYVVLSAAGEVYAASYFQQADVFVALLLSFAVVCLTFNFLARHEGAGARAGKWSLLVFAALNVVTAISWIGLFIGLKYAEPAIVAAFMVALGPAATVWLNAVIRRRGAPPTSDIVVSAAIATIGTYMIWISATGNAGVEWGARSSFGIVLAIVAGLSLALTNILVKVLFDRGFSGRQVLAHRFYGTILLLLGLVDHSSIVPEISQHWFAIAAIGLSTIILPLLLIQQGIRRVEPFTVNMVLSTAPIVTFLFQYFDSRIVPSSHTFVGNVLITAIAVSNIYLQYRRSA</sequence>
<gene>
    <name evidence="4" type="ORF">GA0061099_101541</name>
</gene>
<feature type="transmembrane region" description="Helical" evidence="2">
    <location>
        <begin position="313"/>
        <end position="334"/>
    </location>
</feature>
<feature type="transmembrane region" description="Helical" evidence="2">
    <location>
        <begin position="135"/>
        <end position="155"/>
    </location>
</feature>
<organism evidence="4 5">
    <name type="scientific">Bradyrhizobium yuanmingense</name>
    <dbReference type="NCBI Taxonomy" id="108015"/>
    <lineage>
        <taxon>Bacteria</taxon>
        <taxon>Pseudomonadati</taxon>
        <taxon>Pseudomonadota</taxon>
        <taxon>Alphaproteobacteria</taxon>
        <taxon>Hyphomicrobiales</taxon>
        <taxon>Nitrobacteraceae</taxon>
        <taxon>Bradyrhizobium</taxon>
    </lineage>
</organism>